<protein>
    <submittedName>
        <fullName evidence="1">Uncharacterized protein</fullName>
    </submittedName>
</protein>
<dbReference type="EMBL" id="AAGWQQ010000046">
    <property type="protein sequence ID" value="EBS7983608.1"/>
    <property type="molecule type" value="Genomic_DNA"/>
</dbReference>
<reference evidence="1" key="1">
    <citation type="submission" date="2018-07" db="EMBL/GenBank/DDBJ databases">
        <authorList>
            <consortium name="PulseNet: The National Subtyping Network for Foodborne Disease Surveillance"/>
            <person name="Tarr C.L."/>
            <person name="Trees E."/>
            <person name="Katz L.S."/>
            <person name="Carleton-Romer H.A."/>
            <person name="Stroika S."/>
            <person name="Kucerova Z."/>
            <person name="Roache K.F."/>
            <person name="Sabol A.L."/>
            <person name="Besser J."/>
            <person name="Gerner-Smidt P."/>
        </authorList>
    </citation>
    <scope>NUCLEOTIDE SEQUENCE</scope>
    <source>
        <strain evidence="1">PNUSAS015592</strain>
    </source>
</reference>
<gene>
    <name evidence="1" type="ORF">CEJ09_17455</name>
</gene>
<organism evidence="1">
    <name type="scientific">Salmonella enterica</name>
    <name type="common">Salmonella choleraesuis</name>
    <dbReference type="NCBI Taxonomy" id="28901"/>
    <lineage>
        <taxon>Bacteria</taxon>
        <taxon>Pseudomonadati</taxon>
        <taxon>Pseudomonadota</taxon>
        <taxon>Gammaproteobacteria</taxon>
        <taxon>Enterobacterales</taxon>
        <taxon>Enterobacteriaceae</taxon>
        <taxon>Salmonella</taxon>
    </lineage>
</organism>
<sequence length="82" mass="8949">MTVKRFKPVAAAAISLSENGDYVRYEDYVARVAEVRAQARNELIDELESRFNEMTKALPAELQDGAAGAAAFVSTLREGIVS</sequence>
<comment type="caution">
    <text evidence="1">The sequence shown here is derived from an EMBL/GenBank/DDBJ whole genome shotgun (WGS) entry which is preliminary data.</text>
</comment>
<dbReference type="AlphaFoldDB" id="A0A5V0QCN6"/>
<accession>A0A5V0QCN6</accession>
<proteinExistence type="predicted"/>
<name>A0A5V0QCN6_SALER</name>
<evidence type="ECO:0000313" key="1">
    <source>
        <dbReference type="EMBL" id="EBS7983608.1"/>
    </source>
</evidence>